<protein>
    <submittedName>
        <fullName evidence="10">Response regulator</fullName>
    </submittedName>
</protein>
<name>A0A6M8HQ26_9PROT</name>
<dbReference type="EMBL" id="CP053708">
    <property type="protein sequence ID" value="QKE90569.1"/>
    <property type="molecule type" value="Genomic_DNA"/>
</dbReference>
<dbReference type="SMART" id="SM00862">
    <property type="entry name" value="Trans_reg_C"/>
    <property type="match status" value="1"/>
</dbReference>
<feature type="domain" description="Response regulatory" evidence="8">
    <location>
        <begin position="13"/>
        <end position="127"/>
    </location>
</feature>
<evidence type="ECO:0000256" key="3">
    <source>
        <dbReference type="ARBA" id="ARBA00023015"/>
    </source>
</evidence>
<feature type="domain" description="OmpR/PhoB-type" evidence="9">
    <location>
        <begin position="139"/>
        <end position="236"/>
    </location>
</feature>
<evidence type="ECO:0000256" key="4">
    <source>
        <dbReference type="ARBA" id="ARBA00023125"/>
    </source>
</evidence>
<evidence type="ECO:0000256" key="2">
    <source>
        <dbReference type="ARBA" id="ARBA00023012"/>
    </source>
</evidence>
<keyword evidence="2" id="KW-0902">Two-component regulatory system</keyword>
<dbReference type="InterPro" id="IPR036388">
    <property type="entry name" value="WH-like_DNA-bd_sf"/>
</dbReference>
<dbReference type="Pfam" id="PF00072">
    <property type="entry name" value="Response_reg"/>
    <property type="match status" value="1"/>
</dbReference>
<dbReference type="InterPro" id="IPR001867">
    <property type="entry name" value="OmpR/PhoB-type_DNA-bd"/>
</dbReference>
<dbReference type="SUPFAM" id="SSF52172">
    <property type="entry name" value="CheY-like"/>
    <property type="match status" value="1"/>
</dbReference>
<dbReference type="GO" id="GO:0000976">
    <property type="term" value="F:transcription cis-regulatory region binding"/>
    <property type="evidence" value="ECO:0007669"/>
    <property type="project" value="TreeGrafter"/>
</dbReference>
<evidence type="ECO:0000259" key="8">
    <source>
        <dbReference type="PROSITE" id="PS50110"/>
    </source>
</evidence>
<dbReference type="GO" id="GO:0006355">
    <property type="term" value="P:regulation of DNA-templated transcription"/>
    <property type="evidence" value="ECO:0007669"/>
    <property type="project" value="InterPro"/>
</dbReference>
<evidence type="ECO:0000256" key="7">
    <source>
        <dbReference type="PROSITE-ProRule" id="PRU01091"/>
    </source>
</evidence>
<organism evidence="10 11">
    <name type="scientific">Lichenicola cladoniae</name>
    <dbReference type="NCBI Taxonomy" id="1484109"/>
    <lineage>
        <taxon>Bacteria</taxon>
        <taxon>Pseudomonadati</taxon>
        <taxon>Pseudomonadota</taxon>
        <taxon>Alphaproteobacteria</taxon>
        <taxon>Acetobacterales</taxon>
        <taxon>Acetobacteraceae</taxon>
        <taxon>Lichenicola</taxon>
    </lineage>
</organism>
<evidence type="ECO:0000256" key="1">
    <source>
        <dbReference type="ARBA" id="ARBA00022553"/>
    </source>
</evidence>
<keyword evidence="1 6" id="KW-0597">Phosphoprotein</keyword>
<dbReference type="InterPro" id="IPR011006">
    <property type="entry name" value="CheY-like_superfamily"/>
</dbReference>
<dbReference type="Proteomes" id="UP000500767">
    <property type="component" value="Chromosome"/>
</dbReference>
<gene>
    <name evidence="10" type="ORF">HN018_11455</name>
</gene>
<dbReference type="GO" id="GO:0005829">
    <property type="term" value="C:cytosol"/>
    <property type="evidence" value="ECO:0007669"/>
    <property type="project" value="TreeGrafter"/>
</dbReference>
<feature type="DNA-binding region" description="OmpR/PhoB-type" evidence="7">
    <location>
        <begin position="139"/>
        <end position="236"/>
    </location>
</feature>
<reference evidence="10 11" key="1">
    <citation type="journal article" date="2014" name="World J. Microbiol. Biotechnol.">
        <title>Biodiversity and physiological characteristics of Antarctic and Arctic lichens-associated bacteria.</title>
        <authorList>
            <person name="Lee Y.M."/>
            <person name="Kim E.H."/>
            <person name="Lee H.K."/>
            <person name="Hong S.G."/>
        </authorList>
    </citation>
    <scope>NUCLEOTIDE SEQUENCE [LARGE SCALE GENOMIC DNA]</scope>
    <source>
        <strain evidence="10 11">PAMC 26569</strain>
    </source>
</reference>
<dbReference type="InterPro" id="IPR039420">
    <property type="entry name" value="WalR-like"/>
</dbReference>
<dbReference type="CDD" id="cd00383">
    <property type="entry name" value="trans_reg_C"/>
    <property type="match status" value="1"/>
</dbReference>
<evidence type="ECO:0000259" key="9">
    <source>
        <dbReference type="PROSITE" id="PS51755"/>
    </source>
</evidence>
<dbReference type="PANTHER" id="PTHR48111:SF4">
    <property type="entry name" value="DNA-BINDING DUAL TRANSCRIPTIONAL REGULATOR OMPR"/>
    <property type="match status" value="1"/>
</dbReference>
<dbReference type="Pfam" id="PF00486">
    <property type="entry name" value="Trans_reg_C"/>
    <property type="match status" value="1"/>
</dbReference>
<dbReference type="PROSITE" id="PS50110">
    <property type="entry name" value="RESPONSE_REGULATORY"/>
    <property type="match status" value="1"/>
</dbReference>
<dbReference type="CDD" id="cd17574">
    <property type="entry name" value="REC_OmpR"/>
    <property type="match status" value="1"/>
</dbReference>
<dbReference type="AlphaFoldDB" id="A0A6M8HQ26"/>
<sequence>MVESAMNAAEAAHVLVVDDDARLRSLLQRYLAEQGFRISTAANAADARRLLGSMRPDAMVLDVTMPGENGLDLTRALREDGHDMPILLLTARGEPEDRIAGLEAGSDDYLGKPFEPRELLLRLRALLRRIGPPAPTENARPVRLGMMEFDPVRGLLESPQGPVHLTGGESALLTVLARHPNEVMSREIIARTLEMDEAGERAIDVQVTRLRRRIEADPREPRFLHTVRGRGYVLKPGL</sequence>
<dbReference type="GO" id="GO:0000156">
    <property type="term" value="F:phosphorelay response regulator activity"/>
    <property type="evidence" value="ECO:0007669"/>
    <property type="project" value="TreeGrafter"/>
</dbReference>
<dbReference type="SUPFAM" id="SSF46894">
    <property type="entry name" value="C-terminal effector domain of the bipartite response regulators"/>
    <property type="match status" value="1"/>
</dbReference>
<feature type="modified residue" description="4-aspartylphosphate" evidence="6">
    <location>
        <position position="62"/>
    </location>
</feature>
<evidence type="ECO:0000256" key="5">
    <source>
        <dbReference type="ARBA" id="ARBA00023163"/>
    </source>
</evidence>
<keyword evidence="11" id="KW-1185">Reference proteome</keyword>
<keyword evidence="5" id="KW-0804">Transcription</keyword>
<evidence type="ECO:0000256" key="6">
    <source>
        <dbReference type="PROSITE-ProRule" id="PRU00169"/>
    </source>
</evidence>
<evidence type="ECO:0000313" key="11">
    <source>
        <dbReference type="Proteomes" id="UP000500767"/>
    </source>
</evidence>
<dbReference type="Gene3D" id="3.40.50.2300">
    <property type="match status" value="1"/>
</dbReference>
<keyword evidence="4 7" id="KW-0238">DNA-binding</keyword>
<dbReference type="Gene3D" id="1.10.10.10">
    <property type="entry name" value="Winged helix-like DNA-binding domain superfamily/Winged helix DNA-binding domain"/>
    <property type="match status" value="1"/>
</dbReference>
<dbReference type="Gene3D" id="6.10.250.690">
    <property type="match status" value="1"/>
</dbReference>
<proteinExistence type="predicted"/>
<accession>A0A6M8HQ26</accession>
<dbReference type="InterPro" id="IPR016032">
    <property type="entry name" value="Sig_transdc_resp-reg_C-effctor"/>
</dbReference>
<dbReference type="KEGG" id="lck:HN018_11455"/>
<dbReference type="GO" id="GO:0032993">
    <property type="term" value="C:protein-DNA complex"/>
    <property type="evidence" value="ECO:0007669"/>
    <property type="project" value="TreeGrafter"/>
</dbReference>
<dbReference type="PANTHER" id="PTHR48111">
    <property type="entry name" value="REGULATOR OF RPOS"/>
    <property type="match status" value="1"/>
</dbReference>
<dbReference type="PROSITE" id="PS51755">
    <property type="entry name" value="OMPR_PHOB"/>
    <property type="match status" value="1"/>
</dbReference>
<dbReference type="SMART" id="SM00448">
    <property type="entry name" value="REC"/>
    <property type="match status" value="1"/>
</dbReference>
<dbReference type="InterPro" id="IPR001789">
    <property type="entry name" value="Sig_transdc_resp-reg_receiver"/>
</dbReference>
<keyword evidence="3" id="KW-0805">Transcription regulation</keyword>
<evidence type="ECO:0000313" key="10">
    <source>
        <dbReference type="EMBL" id="QKE90569.1"/>
    </source>
</evidence>